<dbReference type="NCBIfam" id="TIGR01730">
    <property type="entry name" value="RND_mfp"/>
    <property type="match status" value="1"/>
</dbReference>
<dbReference type="GO" id="GO:0015562">
    <property type="term" value="F:efflux transmembrane transporter activity"/>
    <property type="evidence" value="ECO:0007669"/>
    <property type="project" value="TreeGrafter"/>
</dbReference>
<dbReference type="PANTHER" id="PTHR30469">
    <property type="entry name" value="MULTIDRUG RESISTANCE PROTEIN MDTA"/>
    <property type="match status" value="1"/>
</dbReference>
<dbReference type="PANTHER" id="PTHR30469:SF20">
    <property type="entry name" value="EFFLUX RND TRANSPORTER PERIPLASMIC ADAPTOR SUBUNIT"/>
    <property type="match status" value="1"/>
</dbReference>
<dbReference type="EMBL" id="AP013060">
    <property type="protein sequence ID" value="BAN26674.1"/>
    <property type="molecule type" value="Genomic_DNA"/>
</dbReference>
<accession>R4WQ15</accession>
<keyword evidence="4" id="KW-1185">Reference proteome</keyword>
<dbReference type="InterPro" id="IPR006143">
    <property type="entry name" value="RND_pump_MFP"/>
</dbReference>
<dbReference type="AlphaFoldDB" id="R4WQ15"/>
<dbReference type="PATRIC" id="fig|758793.3.peg.4903"/>
<dbReference type="GO" id="GO:1990281">
    <property type="term" value="C:efflux pump complex"/>
    <property type="evidence" value="ECO:0007669"/>
    <property type="project" value="TreeGrafter"/>
</dbReference>
<dbReference type="STRING" id="758793.BRPE64_CCDS05910"/>
<evidence type="ECO:0000256" key="2">
    <source>
        <dbReference type="SAM" id="SignalP"/>
    </source>
</evidence>
<name>R4WQ15_9BURK</name>
<organism evidence="3 4">
    <name type="scientific">Caballeronia insecticola</name>
    <dbReference type="NCBI Taxonomy" id="758793"/>
    <lineage>
        <taxon>Bacteria</taxon>
        <taxon>Pseudomonadati</taxon>
        <taxon>Pseudomonadota</taxon>
        <taxon>Betaproteobacteria</taxon>
        <taxon>Burkholderiales</taxon>
        <taxon>Burkholderiaceae</taxon>
        <taxon>Caballeronia</taxon>
    </lineage>
</organism>
<dbReference type="KEGG" id="buo:BRPE64_CCDS05910"/>
<evidence type="ECO:0000256" key="1">
    <source>
        <dbReference type="ARBA" id="ARBA00009477"/>
    </source>
</evidence>
<dbReference type="HOGENOM" id="CLU_018816_5_0_4"/>
<evidence type="ECO:0000313" key="3">
    <source>
        <dbReference type="EMBL" id="BAN26674.1"/>
    </source>
</evidence>
<feature type="signal peptide" evidence="2">
    <location>
        <begin position="1"/>
        <end position="33"/>
    </location>
</feature>
<dbReference type="Gene3D" id="1.10.287.470">
    <property type="entry name" value="Helix hairpin bin"/>
    <property type="match status" value="1"/>
</dbReference>
<reference evidence="3 4" key="1">
    <citation type="journal article" date="2013" name="Genome Announc.">
        <title>Complete Genome Sequence of Burkholderia sp. Strain RPE64, Bacterial Symbiont of the Bean Bug Riptortus pedestris.</title>
        <authorList>
            <person name="Shibata T.F."/>
            <person name="Maeda T."/>
            <person name="Nikoh N."/>
            <person name="Yamaguchi K."/>
            <person name="Oshima K."/>
            <person name="Hattori M."/>
            <person name="Nishiyama T."/>
            <person name="Hasebe M."/>
            <person name="Fukatsu T."/>
            <person name="Kikuchi Y."/>
            <person name="Shigenobu S."/>
        </authorList>
    </citation>
    <scope>NUCLEOTIDE SEQUENCE [LARGE SCALE GENOMIC DNA]</scope>
</reference>
<comment type="similarity">
    <text evidence="1">Belongs to the membrane fusion protein (MFP) (TC 8.A.1) family.</text>
</comment>
<gene>
    <name evidence="3" type="ORF">BRPE64_CCDS05910</name>
</gene>
<dbReference type="Proteomes" id="UP000013966">
    <property type="component" value="Chromosome 3"/>
</dbReference>
<proteinExistence type="inferred from homology"/>
<feature type="chain" id="PRO_5004372665" evidence="2">
    <location>
        <begin position="34"/>
        <end position="263"/>
    </location>
</feature>
<dbReference type="Gene3D" id="2.40.50.100">
    <property type="match status" value="1"/>
</dbReference>
<dbReference type="SUPFAM" id="SSF111369">
    <property type="entry name" value="HlyD-like secretion proteins"/>
    <property type="match status" value="1"/>
</dbReference>
<keyword evidence="2" id="KW-0732">Signal</keyword>
<dbReference type="Gene3D" id="2.40.30.170">
    <property type="match status" value="1"/>
</dbReference>
<reference evidence="3 4" key="2">
    <citation type="journal article" date="2018" name="Int. J. Syst. Evol. Microbiol.">
        <title>Burkholderia insecticola sp. nov., a gut symbiotic bacterium of the bean bug Riptortus pedestris.</title>
        <authorList>
            <person name="Takeshita K."/>
            <person name="Tamaki H."/>
            <person name="Ohbayashi T."/>
            <person name="Meng X.-Y."/>
            <person name="Sone T."/>
            <person name="Mitani Y."/>
            <person name="Peeters C."/>
            <person name="Kikuchi Y."/>
            <person name="Vandamme P."/>
        </authorList>
    </citation>
    <scope>NUCLEOTIDE SEQUENCE [LARGE SCALE GENOMIC DNA]</scope>
    <source>
        <strain evidence="3">RPE64</strain>
    </source>
</reference>
<evidence type="ECO:0000313" key="4">
    <source>
        <dbReference type="Proteomes" id="UP000013966"/>
    </source>
</evidence>
<sequence length="263" mass="27687">MAPTLPERAMRYPCAERFLLAALLLFALPWAHAAKPAGENLDDPNAIRVLLAPSLETTLSSEMNGTVTDLRASLGKTIAKNAVIAQMNCAEVQARASVAKAELNMATQNLAAKRSLRELKAAGDIEVAMASTDVEKAKGALSLAKAQLGYCQVIAPFSGRIAKVYVKPYQTVSAGTPIVDLVSDGALKVRLNVPSALLVRLRSGTRLDITIHETGKTYPAHVSAVNARVDAVAQTVELEAQLDGAPQDLVAGMSGVARIPANP</sequence>
<protein>
    <submittedName>
        <fullName evidence="3">Uncharacterized protein</fullName>
    </submittedName>
</protein>